<dbReference type="Pfam" id="PF03597">
    <property type="entry name" value="FixS"/>
    <property type="match status" value="1"/>
</dbReference>
<keyword evidence="1" id="KW-0472">Membrane</keyword>
<evidence type="ECO:0000313" key="2">
    <source>
        <dbReference type="EMBL" id="TFH67654.1"/>
    </source>
</evidence>
<dbReference type="AlphaFoldDB" id="A0A4Y8UIL5"/>
<dbReference type="EMBL" id="SPIA01000002">
    <property type="protein sequence ID" value="TFH67654.1"/>
    <property type="molecule type" value="Genomic_DNA"/>
</dbReference>
<proteinExistence type="predicted"/>
<gene>
    <name evidence="2" type="primary">ccoS</name>
    <name evidence="2" type="ORF">E3W66_05195</name>
</gene>
<keyword evidence="1" id="KW-1133">Transmembrane helix</keyword>
<name>A0A4Y8UIL5_9GAMM</name>
<protein>
    <submittedName>
        <fullName evidence="2">Cbb3-type cytochrome oxidase assembly protein CcoS</fullName>
    </submittedName>
</protein>
<keyword evidence="1" id="KW-0812">Transmembrane</keyword>
<dbReference type="PANTHER" id="PTHR41532:SF1">
    <property type="entry name" value="FIXS PROTEIN"/>
    <property type="match status" value="1"/>
</dbReference>
<organism evidence="2 3">
    <name type="scientific">Gammaproteobacteria bacterium LSUCC0057</name>
    <dbReference type="NCBI Taxonomy" id="2559237"/>
    <lineage>
        <taxon>Bacteria</taxon>
        <taxon>Pseudomonadati</taxon>
        <taxon>Pseudomonadota</taxon>
        <taxon>Gammaproteobacteria</taxon>
        <taxon>Cellvibrionales</taxon>
        <taxon>Porticoccaceae</taxon>
        <taxon>SAR92 clade</taxon>
    </lineage>
</organism>
<dbReference type="NCBIfam" id="TIGR00847">
    <property type="entry name" value="ccoS"/>
    <property type="match status" value="1"/>
</dbReference>
<sequence>MQSLYFLIPLSLLVIGSALWLLFWAVDNGQYDDLDSEAERILFEEDDRAGRR</sequence>
<keyword evidence="3" id="KW-1185">Reference proteome</keyword>
<accession>A0A4Y8UIL5</accession>
<dbReference type="InterPro" id="IPR004714">
    <property type="entry name" value="Cyt_oxidase_maturation_cbb3"/>
</dbReference>
<dbReference type="Proteomes" id="UP000298133">
    <property type="component" value="Unassembled WGS sequence"/>
</dbReference>
<feature type="transmembrane region" description="Helical" evidence="1">
    <location>
        <begin position="6"/>
        <end position="26"/>
    </location>
</feature>
<evidence type="ECO:0000256" key="1">
    <source>
        <dbReference type="SAM" id="Phobius"/>
    </source>
</evidence>
<dbReference type="PANTHER" id="PTHR41532">
    <property type="entry name" value="FIXS PROTEIN"/>
    <property type="match status" value="1"/>
</dbReference>
<comment type="caution">
    <text evidence="2">The sequence shown here is derived from an EMBL/GenBank/DDBJ whole genome shotgun (WGS) entry which is preliminary data.</text>
</comment>
<evidence type="ECO:0000313" key="3">
    <source>
        <dbReference type="Proteomes" id="UP000298133"/>
    </source>
</evidence>
<reference evidence="2 3" key="1">
    <citation type="submission" date="2019-03" db="EMBL/GenBank/DDBJ databases">
        <title>Draft genome of Gammaproteobacteria bacterium LSUCC0057, a member of the SAR92 clade.</title>
        <authorList>
            <person name="Lanclos V.C."/>
            <person name="Doiron C."/>
            <person name="Henson M.W."/>
            <person name="Thrash J.C."/>
        </authorList>
    </citation>
    <scope>NUCLEOTIDE SEQUENCE [LARGE SCALE GENOMIC DNA]</scope>
    <source>
        <strain evidence="2 3">LSUCC0057</strain>
    </source>
</reference>
<dbReference type="OrthoDB" id="9802763at2"/>